<feature type="non-terminal residue" evidence="2">
    <location>
        <position position="74"/>
    </location>
</feature>
<proteinExistence type="predicted"/>
<feature type="compositionally biased region" description="Pro residues" evidence="1">
    <location>
        <begin position="54"/>
        <end position="64"/>
    </location>
</feature>
<reference evidence="2" key="1">
    <citation type="submission" date="2014-05" db="EMBL/GenBank/DDBJ databases">
        <title>The transcriptome of the halophilic microalga Tetraselmis sp. GSL018 isolated from the Great Salt Lake, Utah.</title>
        <authorList>
            <person name="Jinkerson R.E."/>
            <person name="D'Adamo S."/>
            <person name="Posewitz M.C."/>
        </authorList>
    </citation>
    <scope>NUCLEOTIDE SEQUENCE</scope>
    <source>
        <strain evidence="2">GSL018</strain>
    </source>
</reference>
<name>A0A061S5G5_9CHLO</name>
<accession>A0A061S5G5</accession>
<sequence>RGAADGLTGSSRPPALFVLPSALRGTMAKLRHLRRSSPLPLSPQNAPSNQEPSTGPPCQIPPPGQVGRLFSSPL</sequence>
<evidence type="ECO:0000313" key="2">
    <source>
        <dbReference type="EMBL" id="JAC78244.1"/>
    </source>
</evidence>
<organism evidence="2">
    <name type="scientific">Tetraselmis sp. GSL018</name>
    <dbReference type="NCBI Taxonomy" id="582737"/>
    <lineage>
        <taxon>Eukaryota</taxon>
        <taxon>Viridiplantae</taxon>
        <taxon>Chlorophyta</taxon>
        <taxon>core chlorophytes</taxon>
        <taxon>Chlorodendrophyceae</taxon>
        <taxon>Chlorodendrales</taxon>
        <taxon>Chlorodendraceae</taxon>
        <taxon>Tetraselmis</taxon>
    </lineage>
</organism>
<feature type="compositionally biased region" description="Polar residues" evidence="1">
    <location>
        <begin position="44"/>
        <end position="53"/>
    </location>
</feature>
<evidence type="ECO:0000256" key="1">
    <source>
        <dbReference type="SAM" id="MobiDB-lite"/>
    </source>
</evidence>
<feature type="non-terminal residue" evidence="2">
    <location>
        <position position="1"/>
    </location>
</feature>
<dbReference type="EMBL" id="GBEZ01007204">
    <property type="protein sequence ID" value="JAC78244.1"/>
    <property type="molecule type" value="Transcribed_RNA"/>
</dbReference>
<protein>
    <submittedName>
        <fullName evidence="2">Uncharacterized protein</fullName>
    </submittedName>
</protein>
<gene>
    <name evidence="2" type="ORF">TSPGSL018_15655</name>
</gene>
<feature type="region of interest" description="Disordered" evidence="1">
    <location>
        <begin position="34"/>
        <end position="74"/>
    </location>
</feature>
<dbReference type="AlphaFoldDB" id="A0A061S5G5"/>